<dbReference type="InterPro" id="IPR041219">
    <property type="entry name" value="Phage_lysozyme2"/>
</dbReference>
<dbReference type="PANTHER" id="PTHR21666:SF289">
    <property type="entry name" value="L-ALA--D-GLU ENDOPEPTIDASE"/>
    <property type="match status" value="1"/>
</dbReference>
<evidence type="ECO:0000256" key="1">
    <source>
        <dbReference type="ARBA" id="ARBA00022729"/>
    </source>
</evidence>
<evidence type="ECO:0000313" key="7">
    <source>
        <dbReference type="Proteomes" id="UP000216681"/>
    </source>
</evidence>
<dbReference type="Pfam" id="PF18013">
    <property type="entry name" value="Phage_lysozyme2"/>
    <property type="match status" value="1"/>
</dbReference>
<keyword evidence="3" id="KW-0472">Membrane</keyword>
<dbReference type="Proteomes" id="UP000216681">
    <property type="component" value="Unassembled WGS sequence"/>
</dbReference>
<dbReference type="InterPro" id="IPR016047">
    <property type="entry name" value="M23ase_b-sheet_dom"/>
</dbReference>
<dbReference type="Gene3D" id="1.10.530.10">
    <property type="match status" value="1"/>
</dbReference>
<name>A0AB73PDE5_LIMRT</name>
<evidence type="ECO:0000313" key="6">
    <source>
        <dbReference type="EMBL" id="OYS92008.1"/>
    </source>
</evidence>
<reference evidence="6 7" key="1">
    <citation type="submission" date="2017-05" db="EMBL/GenBank/DDBJ databases">
        <authorList>
            <person name="Lin X.B."/>
            <person name="Stothard P."/>
            <person name="Tasseva G."/>
            <person name="Walter J."/>
        </authorList>
    </citation>
    <scope>NUCLEOTIDE SEQUENCE [LARGE SCALE GENOMIC DNA]</scope>
    <source>
        <strain evidence="6 7">105n</strain>
    </source>
</reference>
<dbReference type="InterPro" id="IPR050570">
    <property type="entry name" value="Cell_wall_metabolism_enzyme"/>
</dbReference>
<feature type="domain" description="Phage tail lysozyme" evidence="5">
    <location>
        <begin position="68"/>
        <end position="202"/>
    </location>
</feature>
<feature type="compositionally biased region" description="Polar residues" evidence="2">
    <location>
        <begin position="228"/>
        <end position="240"/>
    </location>
</feature>
<evidence type="ECO:0000259" key="5">
    <source>
        <dbReference type="Pfam" id="PF18013"/>
    </source>
</evidence>
<dbReference type="Gene3D" id="2.70.70.10">
    <property type="entry name" value="Glucose Permease (Domain IIA)"/>
    <property type="match status" value="1"/>
</dbReference>
<comment type="caution">
    <text evidence="6">The sequence shown here is derived from an EMBL/GenBank/DDBJ whole genome shotgun (WGS) entry which is preliminary data.</text>
</comment>
<keyword evidence="3" id="KW-0812">Transmembrane</keyword>
<dbReference type="AlphaFoldDB" id="A0AB73PDE5"/>
<keyword evidence="1" id="KW-0732">Signal</keyword>
<dbReference type="InterPro" id="IPR011055">
    <property type="entry name" value="Dup_hybrid_motif"/>
</dbReference>
<dbReference type="EMBL" id="NGPX01000090">
    <property type="protein sequence ID" value="OYS92008.1"/>
    <property type="molecule type" value="Genomic_DNA"/>
</dbReference>
<evidence type="ECO:0000256" key="2">
    <source>
        <dbReference type="SAM" id="MobiDB-lite"/>
    </source>
</evidence>
<feature type="region of interest" description="Disordered" evidence="2">
    <location>
        <begin position="221"/>
        <end position="265"/>
    </location>
</feature>
<dbReference type="CDD" id="cd12797">
    <property type="entry name" value="M23_peptidase"/>
    <property type="match status" value="1"/>
</dbReference>
<accession>A0AB73PDE5</accession>
<gene>
    <name evidence="6" type="ORF">CBG15_10170</name>
</gene>
<feature type="transmembrane region" description="Helical" evidence="3">
    <location>
        <begin position="7"/>
        <end position="34"/>
    </location>
</feature>
<keyword evidence="3" id="KW-1133">Transmembrane helix</keyword>
<dbReference type="Pfam" id="PF01551">
    <property type="entry name" value="Peptidase_M23"/>
    <property type="match status" value="1"/>
</dbReference>
<organism evidence="6 7">
    <name type="scientific">Limosilactobacillus reuteri</name>
    <name type="common">Lactobacillus reuteri</name>
    <dbReference type="NCBI Taxonomy" id="1598"/>
    <lineage>
        <taxon>Bacteria</taxon>
        <taxon>Bacillati</taxon>
        <taxon>Bacillota</taxon>
        <taxon>Bacilli</taxon>
        <taxon>Lactobacillales</taxon>
        <taxon>Lactobacillaceae</taxon>
        <taxon>Limosilactobacillus</taxon>
    </lineage>
</organism>
<proteinExistence type="predicted"/>
<sequence>MKKMMKAHLLAIISMIVGVVLSLFVLCMVILMMFGMDNGCDSETDTSQFNGVGGSGGIWTQKGTPAYKNAKDTFDFWVAKGMSGPQVAGIVGNIGGAEDTGFVLDQKELSGGSGGGLYQFTPYSKYLNDAKSDKSWSVQNQGEVVLHLEPDTIAAYFRKTKNSSPEDCATDWMNMYERPSAKAREKTNGARRAAARTAYQLFGGSNISGKDSLLGEAASTASAGEAADQQNNSCDTSGGDTASGKWGWPFKTIPKDGPTRYENGQQYGHTGMIRGGGNDFHDGYDFGSAIVGAGQPILAVHDGKVFKVANDVGWWYVWVKSSDGYNEVYQEAFNGRGDIAVNEGDEIKVGDKIGTLSGSHLHLGITKKAITSSVQSGYSDDGTWLDPIKIIKEGINN</sequence>
<protein>
    <submittedName>
        <fullName evidence="6">Uncharacterized protein</fullName>
    </submittedName>
</protein>
<evidence type="ECO:0000256" key="3">
    <source>
        <dbReference type="SAM" id="Phobius"/>
    </source>
</evidence>
<evidence type="ECO:0000259" key="4">
    <source>
        <dbReference type="Pfam" id="PF01551"/>
    </source>
</evidence>
<reference evidence="6 7" key="2">
    <citation type="submission" date="2017-09" db="EMBL/GenBank/DDBJ databases">
        <title>Tripartite evolution among Lactobacillus johnsonii, Lactobacillus taiwanensis, Lactobacillus reuteri and their rodent host.</title>
        <authorList>
            <person name="Wang T."/>
            <person name="Knowles S."/>
            <person name="Cheng C."/>
        </authorList>
    </citation>
    <scope>NUCLEOTIDE SEQUENCE [LARGE SCALE GENOMIC DNA]</scope>
    <source>
        <strain evidence="6 7">105n</strain>
    </source>
</reference>
<feature type="domain" description="M23ase beta-sheet core" evidence="4">
    <location>
        <begin position="280"/>
        <end position="368"/>
    </location>
</feature>
<dbReference type="GO" id="GO:0004222">
    <property type="term" value="F:metalloendopeptidase activity"/>
    <property type="evidence" value="ECO:0007669"/>
    <property type="project" value="TreeGrafter"/>
</dbReference>
<dbReference type="PANTHER" id="PTHR21666">
    <property type="entry name" value="PEPTIDASE-RELATED"/>
    <property type="match status" value="1"/>
</dbReference>
<dbReference type="SUPFAM" id="SSF51261">
    <property type="entry name" value="Duplicated hybrid motif"/>
    <property type="match status" value="1"/>
</dbReference>